<accession>A0ACD1E7Z5</accession>
<sequence length="106" mass="11898">MEPLTRVTAPTIDVLSALLDHDGPVWGLLVIKSTERPAGTVYPILERLEGRGWITSTWEDDPERPGPRRRLYEFTSDGRVAAVEARADFRRRQAPARRASGRTVTS</sequence>
<evidence type="ECO:0000313" key="2">
    <source>
        <dbReference type="Proteomes" id="UP000681794"/>
    </source>
</evidence>
<dbReference type="Proteomes" id="UP000681794">
    <property type="component" value="Chromosome"/>
</dbReference>
<protein>
    <submittedName>
        <fullName evidence="1">PadR family transcriptional regulator</fullName>
    </submittedName>
</protein>
<gene>
    <name evidence="1" type="ORF">KM842_07525</name>
</gene>
<proteinExistence type="predicted"/>
<evidence type="ECO:0000313" key="1">
    <source>
        <dbReference type="EMBL" id="QWS34961.1"/>
    </source>
</evidence>
<organism evidence="1 2">
    <name type="scientific">Curtobacterium aetherium</name>
    <dbReference type="NCBI Taxonomy" id="2841594"/>
    <lineage>
        <taxon>Bacteria</taxon>
        <taxon>Bacillati</taxon>
        <taxon>Actinomycetota</taxon>
        <taxon>Actinomycetes</taxon>
        <taxon>Micrococcales</taxon>
        <taxon>Microbacteriaceae</taxon>
        <taxon>Curtobacterium</taxon>
    </lineage>
</organism>
<dbReference type="EMBL" id="CP076544">
    <property type="protein sequence ID" value="QWS34961.1"/>
    <property type="molecule type" value="Genomic_DNA"/>
</dbReference>
<name>A0ACD1E7Z5_9MICO</name>
<reference evidence="1" key="1">
    <citation type="submission" date="2021-06" db="EMBL/GenBank/DDBJ databases">
        <authorList>
            <person name="Ellington A.J."/>
            <person name="Bryan N.C."/>
            <person name="Christner B.C."/>
            <person name="Reisch C.R."/>
        </authorList>
    </citation>
    <scope>NUCLEOTIDE SEQUENCE</scope>
    <source>
        <strain evidence="1">L6-1</strain>
    </source>
</reference>
<keyword evidence="2" id="KW-1185">Reference proteome</keyword>